<comment type="similarity">
    <text evidence="1">Belongs to the RlmJ family.</text>
</comment>
<dbReference type="InterPro" id="IPR007473">
    <property type="entry name" value="RlmJ"/>
</dbReference>
<feature type="binding site" evidence="1">
    <location>
        <position position="142"/>
    </location>
    <ligand>
        <name>S-adenosyl-L-methionine</name>
        <dbReference type="ChEBI" id="CHEBI:59789"/>
    </ligand>
</feature>
<dbReference type="SUPFAM" id="SSF53335">
    <property type="entry name" value="S-adenosyl-L-methionine-dependent methyltransferases"/>
    <property type="match status" value="2"/>
</dbReference>
<feature type="binding site" evidence="1">
    <location>
        <position position="213"/>
    </location>
    <ligand>
        <name>S-adenosyl-L-methionine</name>
        <dbReference type="ChEBI" id="CHEBI:59789"/>
    </ligand>
</feature>
<proteinExistence type="inferred from homology"/>
<feature type="site" description="Interaction with substrate rRNA" evidence="1">
    <location>
        <position position="4"/>
    </location>
</feature>
<dbReference type="RefSeq" id="WP_021330033.1">
    <property type="nucleotide sequence ID" value="NZ_AUZJ01000020.1"/>
</dbReference>
<dbReference type="GO" id="GO:0005829">
    <property type="term" value="C:cytosol"/>
    <property type="evidence" value="ECO:0007669"/>
    <property type="project" value="TreeGrafter"/>
</dbReference>
<evidence type="ECO:0000313" key="3">
    <source>
        <dbReference type="EMBL" id="ERJ98186.1"/>
    </source>
</evidence>
<comment type="subunit">
    <text evidence="1">Monomer.</text>
</comment>
<keyword evidence="1" id="KW-0949">S-adenosyl-L-methionine</keyword>
<dbReference type="EMBL" id="AUZJ01000020">
    <property type="protein sequence ID" value="ERF60972.1"/>
    <property type="molecule type" value="Genomic_DNA"/>
</dbReference>
<dbReference type="Pfam" id="PF04378">
    <property type="entry name" value="RsmJ"/>
    <property type="match status" value="2"/>
</dbReference>
<keyword evidence="1" id="KW-0489">Methyltransferase</keyword>
<feature type="binding site" evidence="1">
    <location>
        <begin position="192"/>
        <end position="193"/>
    </location>
    <ligand>
        <name>S-adenosyl-L-methionine</name>
        <dbReference type="ChEBI" id="CHEBI:59789"/>
    </ligand>
</feature>
<evidence type="ECO:0000313" key="2">
    <source>
        <dbReference type="EMBL" id="ERF60972.1"/>
    </source>
</evidence>
<dbReference type="GO" id="GO:0036307">
    <property type="term" value="F:23S rRNA (adenine(2030)-N(6))-methyltransferase activity"/>
    <property type="evidence" value="ECO:0007669"/>
    <property type="project" value="UniProtKB-UniRule"/>
</dbReference>
<keyword evidence="1" id="KW-0698">rRNA processing</keyword>
<dbReference type="Gene3D" id="3.40.50.150">
    <property type="entry name" value="Vaccinia Virus protein VP39"/>
    <property type="match status" value="1"/>
</dbReference>
<evidence type="ECO:0000313" key="4">
    <source>
        <dbReference type="Proteomes" id="UP000016412"/>
    </source>
</evidence>
<dbReference type="EC" id="2.1.1.266" evidence="1"/>
<comment type="catalytic activity">
    <reaction evidence="1">
        <text>adenosine(2030) in 23S rRNA + S-adenosyl-L-methionine = N(6)-methyladenosine(2030) in 23S rRNA + S-adenosyl-L-homocysteine + H(+)</text>
        <dbReference type="Rhea" id="RHEA:43736"/>
        <dbReference type="Rhea" id="RHEA-COMP:10668"/>
        <dbReference type="Rhea" id="RHEA-COMP:10669"/>
        <dbReference type="ChEBI" id="CHEBI:15378"/>
        <dbReference type="ChEBI" id="CHEBI:57856"/>
        <dbReference type="ChEBI" id="CHEBI:59789"/>
        <dbReference type="ChEBI" id="CHEBI:74411"/>
        <dbReference type="ChEBI" id="CHEBI:74449"/>
        <dbReference type="EC" id="2.1.1.266"/>
    </reaction>
</comment>
<name>U1FA17_TRESO</name>
<dbReference type="AlphaFoldDB" id="U1FA17"/>
<dbReference type="Proteomes" id="UP000016646">
    <property type="component" value="Unassembled WGS sequence"/>
</dbReference>
<dbReference type="PATRIC" id="fig|1125725.3.peg.1055"/>
<evidence type="ECO:0000256" key="1">
    <source>
        <dbReference type="HAMAP-Rule" id="MF_00934"/>
    </source>
</evidence>
<dbReference type="InterPro" id="IPR029063">
    <property type="entry name" value="SAM-dependent_MTases_sf"/>
</dbReference>
<comment type="function">
    <text evidence="1">Specifically methylates the adenine in position 2030 of 23S rRNA.</text>
</comment>
<evidence type="ECO:0000313" key="5">
    <source>
        <dbReference type="Proteomes" id="UP000016646"/>
    </source>
</evidence>
<sequence length="346" mass="38847">MLSYRHAFHAGNHADVFKHTLLVMLLERFNAKEMPYTVIDTHAGSARYDLNDERAQKTLDAQSGILKLLETARYVETQSPDREQPAPELSLISRDDLQSARKSSESVLRELLLSECRSDFIDFQKYLLFAKVCLDAGFYPGSPEIERAFMRAKDCLILSELHPDEIGALQRNMRLNAAATENAPAVHIHHRDGFEALRALTPPKTKRGIVFCDPSYEDASDWEKAANALIETHKRWASATLALWYPLVAVKKIERDAMKQKIIAGIKGGKTERGILDALLCVNTENSHRESALKDVKRSEPPRLYGSGMFVVNPPWKLDEKLGAVLPRLAEALGTDSAGSYKINNY</sequence>
<keyword evidence="1" id="KW-0808">Transferase</keyword>
<dbReference type="PANTHER" id="PTHR37426:SF1">
    <property type="entry name" value="RIBOSOMAL RNA LARGE SUBUNIT METHYLTRANSFERASE J"/>
    <property type="match status" value="1"/>
</dbReference>
<keyword evidence="1" id="KW-0694">RNA-binding</keyword>
<feature type="binding site" evidence="1">
    <location>
        <position position="42"/>
    </location>
    <ligand>
        <name>S-adenosyl-L-methionine</name>
        <dbReference type="ChEBI" id="CHEBI:59789"/>
    </ligand>
</feature>
<dbReference type="GO" id="GO:0070475">
    <property type="term" value="P:rRNA base methylation"/>
    <property type="evidence" value="ECO:0007669"/>
    <property type="project" value="UniProtKB-UniRule"/>
</dbReference>
<gene>
    <name evidence="1" type="primary">rlmJ</name>
    <name evidence="3" type="ORF">HMPREF0860_1823</name>
    <name evidence="2" type="ORF">HMPREF1325_1280</name>
</gene>
<dbReference type="eggNOG" id="COG2961">
    <property type="taxonomic scope" value="Bacteria"/>
</dbReference>
<organism evidence="2 4">
    <name type="scientific">Treponema socranskii subsp. socranskii VPI DR56BR1116 = ATCC 35536</name>
    <dbReference type="NCBI Taxonomy" id="1125725"/>
    <lineage>
        <taxon>Bacteria</taxon>
        <taxon>Pseudomonadati</taxon>
        <taxon>Spirochaetota</taxon>
        <taxon>Spirochaetia</taxon>
        <taxon>Spirochaetales</taxon>
        <taxon>Treponemataceae</taxon>
        <taxon>Treponema</taxon>
    </lineage>
</organism>
<feature type="binding site" evidence="1">
    <location>
        <position position="19"/>
    </location>
    <ligand>
        <name>S-adenosyl-L-methionine</name>
        <dbReference type="ChEBI" id="CHEBI:59789"/>
    </ligand>
</feature>
<comment type="caution">
    <text evidence="2">The sequence shown here is derived from an EMBL/GenBank/DDBJ whole genome shotgun (WGS) entry which is preliminary data.</text>
</comment>
<dbReference type="Proteomes" id="UP000016412">
    <property type="component" value="Unassembled WGS sequence"/>
</dbReference>
<protein>
    <recommendedName>
        <fullName evidence="1">Ribosomal RNA large subunit methyltransferase J</fullName>
        <ecNumber evidence="1">2.1.1.266</ecNumber>
    </recommendedName>
    <alternativeName>
        <fullName evidence="1">23S rRNA (adenine(2030)-N6)-methyltransferase</fullName>
    </alternativeName>
    <alternativeName>
        <fullName evidence="1">23S rRNA m6A2030 methyltransferase</fullName>
    </alternativeName>
</protein>
<dbReference type="STRING" id="1125725.HMPREF1325_1280"/>
<dbReference type="GO" id="GO:0003723">
    <property type="term" value="F:RNA binding"/>
    <property type="evidence" value="ECO:0007669"/>
    <property type="project" value="UniProtKB-UniRule"/>
</dbReference>
<accession>U1FA17</accession>
<dbReference type="OrthoDB" id="9791274at2"/>
<keyword evidence="5" id="KW-1185">Reference proteome</keyword>
<dbReference type="HAMAP" id="MF_00934">
    <property type="entry name" value="23SrRNA_methyltr_J"/>
    <property type="match status" value="1"/>
</dbReference>
<dbReference type="PANTHER" id="PTHR37426">
    <property type="entry name" value="RIBOSOMAL RNA LARGE SUBUNIT METHYLTRANSFERASE J"/>
    <property type="match status" value="1"/>
</dbReference>
<feature type="binding site" evidence="1">
    <location>
        <position position="160"/>
    </location>
    <ligand>
        <name>S-adenosyl-L-methionine</name>
        <dbReference type="ChEBI" id="CHEBI:59789"/>
    </ligand>
</feature>
<reference evidence="4 5" key="1">
    <citation type="submission" date="2013-08" db="EMBL/GenBank/DDBJ databases">
        <authorList>
            <person name="Durkin A.S."/>
            <person name="Haft D.R."/>
            <person name="McCorrison J."/>
            <person name="Torralba M."/>
            <person name="Gillis M."/>
            <person name="Haft D.H."/>
            <person name="Methe B."/>
            <person name="Sutton G."/>
            <person name="Nelson K.E."/>
        </authorList>
    </citation>
    <scope>NUCLEOTIDE SEQUENCE [LARGE SCALE GENOMIC DNA]</scope>
    <source>
        <strain evidence="3 5">ATCC 35536</strain>
        <strain evidence="2 4">VPI DR56BR1116</strain>
    </source>
</reference>
<dbReference type="EMBL" id="AVQI01000082">
    <property type="protein sequence ID" value="ERJ98186.1"/>
    <property type="molecule type" value="Genomic_DNA"/>
</dbReference>
<feature type="active site" description="Proton acceptor" evidence="1">
    <location>
        <position position="213"/>
    </location>
</feature>